<accession>A0AAD9GKI7</accession>
<organism evidence="2 3">
    <name type="scientific">Phytophthora citrophthora</name>
    <dbReference type="NCBI Taxonomy" id="4793"/>
    <lineage>
        <taxon>Eukaryota</taxon>
        <taxon>Sar</taxon>
        <taxon>Stramenopiles</taxon>
        <taxon>Oomycota</taxon>
        <taxon>Peronosporomycetes</taxon>
        <taxon>Peronosporales</taxon>
        <taxon>Peronosporaceae</taxon>
        <taxon>Phytophthora</taxon>
    </lineage>
</organism>
<dbReference type="AlphaFoldDB" id="A0AAD9GKI7"/>
<feature type="region of interest" description="Disordered" evidence="1">
    <location>
        <begin position="1"/>
        <end position="24"/>
    </location>
</feature>
<evidence type="ECO:0000256" key="1">
    <source>
        <dbReference type="SAM" id="MobiDB-lite"/>
    </source>
</evidence>
<dbReference type="EMBL" id="JASMQC010000015">
    <property type="protein sequence ID" value="KAK1940084.1"/>
    <property type="molecule type" value="Genomic_DNA"/>
</dbReference>
<reference evidence="2" key="1">
    <citation type="submission" date="2023-08" db="EMBL/GenBank/DDBJ databases">
        <title>Reference Genome Resource for the Citrus Pathogen Phytophthora citrophthora.</title>
        <authorList>
            <person name="Moller H."/>
            <person name="Coetzee B."/>
            <person name="Rose L.J."/>
            <person name="Van Niekerk J.M."/>
        </authorList>
    </citation>
    <scope>NUCLEOTIDE SEQUENCE</scope>
    <source>
        <strain evidence="2">STE-U-9442</strain>
    </source>
</reference>
<name>A0AAD9GKI7_9STRA</name>
<proteinExistence type="predicted"/>
<evidence type="ECO:0000313" key="2">
    <source>
        <dbReference type="EMBL" id="KAK1940084.1"/>
    </source>
</evidence>
<gene>
    <name evidence="2" type="ORF">P3T76_008407</name>
</gene>
<keyword evidence="3" id="KW-1185">Reference proteome</keyword>
<dbReference type="Proteomes" id="UP001259832">
    <property type="component" value="Unassembled WGS sequence"/>
</dbReference>
<comment type="caution">
    <text evidence="2">The sequence shown here is derived from an EMBL/GenBank/DDBJ whole genome shotgun (WGS) entry which is preliminary data.</text>
</comment>
<sequence length="448" mass="50170">MADMPAFSTRSEGAKSGSPTHSDHTCLPSASSCFAKPRTTTVFDAAILPSNGFCGYFSVNGASSRNGARATTAPPFEAGATTLEVAAPLTQKRQEKFHEWTTRRMPRDANGRVISHRQLRRYEKGFPTRVYFKGTPFVPWKDLQPRVGRPCGWNRFQGHFQDHILVGDNNEWTYKSNTEIFGKGESTYLKLEDVLQERSMLLAARSRRDDWEDGIFDEDVKNPNRPYVVHRKPLVNGVFYEPPDSHEVGGVYAVHCGLVSSFNPNTSDETNFVVKVGRSDDILRQLREHQQTRSLRKHGEVVFLFGVEIDKNYQVAAENLLKDMLTELGFPHVKEGGAETYAFNETTLPLIHDVFCGIRYVYDPPIGRQVCGHKNSAENPLLKQGLPHELQTLVQKVKKLLSSIPGWTTSSEGGGEGGLEKESKSNFVPSFSHHTVDSFFCCTNAKLL</sequence>
<evidence type="ECO:0000313" key="3">
    <source>
        <dbReference type="Proteomes" id="UP001259832"/>
    </source>
</evidence>
<protein>
    <submittedName>
        <fullName evidence="2">Uncharacterized protein</fullName>
    </submittedName>
</protein>